<keyword evidence="3" id="KW-1133">Transmembrane helix</keyword>
<dbReference type="Pfam" id="PF12704">
    <property type="entry name" value="MacB_PCD"/>
    <property type="match status" value="1"/>
</dbReference>
<keyword evidence="6" id="KW-1185">Reference proteome</keyword>
<dbReference type="EMBL" id="BONY01000005">
    <property type="protein sequence ID" value="GIH03093.1"/>
    <property type="molecule type" value="Genomic_DNA"/>
</dbReference>
<accession>A0A8J3Q363</accession>
<organism evidence="5 6">
    <name type="scientific">Rhizocola hellebori</name>
    <dbReference type="NCBI Taxonomy" id="1392758"/>
    <lineage>
        <taxon>Bacteria</taxon>
        <taxon>Bacillati</taxon>
        <taxon>Actinomycetota</taxon>
        <taxon>Actinomycetes</taxon>
        <taxon>Micromonosporales</taxon>
        <taxon>Micromonosporaceae</taxon>
        <taxon>Rhizocola</taxon>
    </lineage>
</organism>
<comment type="similarity">
    <text evidence="1">Belongs to the ABC-4 integral membrane protein family.</text>
</comment>
<gene>
    <name evidence="5" type="ORF">Rhe02_11600</name>
</gene>
<sequence>MISRVRATGLLPLATIGMRSRPLRATLSTLGIAIGIAAIIGVLGITRSSQSDLLARIDRLGTNLLTVVNGQRVGGEEAALPQSAATGIARTSGVQRVTATAASSSTRPLCGPRSSCSATRPPPSWASTLSTQAPGFGLNPTDALRTS</sequence>
<reference evidence="5" key="1">
    <citation type="submission" date="2021-01" db="EMBL/GenBank/DDBJ databases">
        <title>Whole genome shotgun sequence of Rhizocola hellebori NBRC 109834.</title>
        <authorList>
            <person name="Komaki H."/>
            <person name="Tamura T."/>
        </authorList>
    </citation>
    <scope>NUCLEOTIDE SEQUENCE</scope>
    <source>
        <strain evidence="5">NBRC 109834</strain>
    </source>
</reference>
<feature type="region of interest" description="Disordered" evidence="2">
    <location>
        <begin position="100"/>
        <end position="147"/>
    </location>
</feature>
<feature type="domain" description="MacB-like periplasmic core" evidence="4">
    <location>
        <begin position="27"/>
        <end position="131"/>
    </location>
</feature>
<evidence type="ECO:0000313" key="5">
    <source>
        <dbReference type="EMBL" id="GIH03093.1"/>
    </source>
</evidence>
<dbReference type="InterPro" id="IPR025857">
    <property type="entry name" value="MacB_PCD"/>
</dbReference>
<proteinExistence type="inferred from homology"/>
<evidence type="ECO:0000256" key="2">
    <source>
        <dbReference type="SAM" id="MobiDB-lite"/>
    </source>
</evidence>
<comment type="caution">
    <text evidence="5">The sequence shown here is derived from an EMBL/GenBank/DDBJ whole genome shotgun (WGS) entry which is preliminary data.</text>
</comment>
<evidence type="ECO:0000256" key="3">
    <source>
        <dbReference type="SAM" id="Phobius"/>
    </source>
</evidence>
<dbReference type="RefSeq" id="WP_203907009.1">
    <property type="nucleotide sequence ID" value="NZ_BONY01000005.1"/>
</dbReference>
<dbReference type="AlphaFoldDB" id="A0A8J3Q363"/>
<keyword evidence="3" id="KW-0472">Membrane</keyword>
<feature type="transmembrane region" description="Helical" evidence="3">
    <location>
        <begin position="27"/>
        <end position="46"/>
    </location>
</feature>
<evidence type="ECO:0000313" key="6">
    <source>
        <dbReference type="Proteomes" id="UP000612899"/>
    </source>
</evidence>
<protein>
    <recommendedName>
        <fullName evidence="4">MacB-like periplasmic core domain-containing protein</fullName>
    </recommendedName>
</protein>
<keyword evidence="3" id="KW-0812">Transmembrane</keyword>
<dbReference type="Proteomes" id="UP000612899">
    <property type="component" value="Unassembled WGS sequence"/>
</dbReference>
<evidence type="ECO:0000259" key="4">
    <source>
        <dbReference type="Pfam" id="PF12704"/>
    </source>
</evidence>
<evidence type="ECO:0000256" key="1">
    <source>
        <dbReference type="ARBA" id="ARBA00038076"/>
    </source>
</evidence>
<name>A0A8J3Q363_9ACTN</name>